<dbReference type="PROSITE" id="PS51192">
    <property type="entry name" value="HELICASE_ATP_BIND_1"/>
    <property type="match status" value="1"/>
</dbReference>
<accession>A0A0S2DFI4</accession>
<dbReference type="InterPro" id="IPR050474">
    <property type="entry name" value="Hel308_SKI2-like"/>
</dbReference>
<keyword evidence="1" id="KW-0347">Helicase</keyword>
<name>A0A0S2DFI4_LYSEN</name>
<dbReference type="Gene3D" id="1.10.3380.30">
    <property type="match status" value="1"/>
</dbReference>
<dbReference type="InterPro" id="IPR011545">
    <property type="entry name" value="DEAD/DEAH_box_helicase_dom"/>
</dbReference>
<dbReference type="Pfam" id="PF00271">
    <property type="entry name" value="Helicase_C"/>
    <property type="match status" value="1"/>
</dbReference>
<reference evidence="1 2" key="1">
    <citation type="submission" date="2015-11" db="EMBL/GenBank/DDBJ databases">
        <title>Genome sequences of Lysobacter enzymogenes strain C3 and Lysobacter antibioticus ATCC 29479.</title>
        <authorList>
            <person name="Kobayashi D.Y."/>
        </authorList>
    </citation>
    <scope>NUCLEOTIDE SEQUENCE [LARGE SCALE GENOMIC DNA]</scope>
    <source>
        <strain evidence="1 2">C3</strain>
    </source>
</reference>
<keyword evidence="1" id="KW-0547">Nucleotide-binding</keyword>
<keyword evidence="1" id="KW-0067">ATP-binding</keyword>
<dbReference type="InterPro" id="IPR001650">
    <property type="entry name" value="Helicase_C-like"/>
</dbReference>
<dbReference type="InterPro" id="IPR027417">
    <property type="entry name" value="P-loop_NTPase"/>
</dbReference>
<dbReference type="InterPro" id="IPR014001">
    <property type="entry name" value="Helicase_ATP-bd"/>
</dbReference>
<dbReference type="Pfam" id="PF00270">
    <property type="entry name" value="DEAD"/>
    <property type="match status" value="1"/>
</dbReference>
<protein>
    <submittedName>
        <fullName evidence="1">ATP-dependent DNA helicase</fullName>
        <ecNumber evidence="1">3.6.1.-</ecNumber>
    </submittedName>
</protein>
<dbReference type="PANTHER" id="PTHR47961:SF1">
    <property type="entry name" value="ATP-DEPENDENT HELICASE MJ1401-RELATED"/>
    <property type="match status" value="1"/>
</dbReference>
<dbReference type="SUPFAM" id="SSF52540">
    <property type="entry name" value="P-loop containing nucleoside triphosphate hydrolases"/>
    <property type="match status" value="1"/>
</dbReference>
<dbReference type="SMART" id="SM00490">
    <property type="entry name" value="HELICc"/>
    <property type="match status" value="1"/>
</dbReference>
<dbReference type="GO" id="GO:0016787">
    <property type="term" value="F:hydrolase activity"/>
    <property type="evidence" value="ECO:0007669"/>
    <property type="project" value="UniProtKB-KW"/>
</dbReference>
<gene>
    <name evidence="1" type="ORF">GLE_1985</name>
</gene>
<organism evidence="1 2">
    <name type="scientific">Lysobacter enzymogenes</name>
    <dbReference type="NCBI Taxonomy" id="69"/>
    <lineage>
        <taxon>Bacteria</taxon>
        <taxon>Pseudomonadati</taxon>
        <taxon>Pseudomonadota</taxon>
        <taxon>Gammaproteobacteria</taxon>
        <taxon>Lysobacterales</taxon>
        <taxon>Lysobacteraceae</taxon>
        <taxon>Lysobacter</taxon>
    </lineage>
</organism>
<dbReference type="SMART" id="SM00487">
    <property type="entry name" value="DEXDc"/>
    <property type="match status" value="1"/>
</dbReference>
<keyword evidence="1" id="KW-0378">Hydrolase</keyword>
<sequence length="966" mass="106787">MRNELPERHGLDERVQQALVHWNDGNPSITDVQYEALAAGVGRGESVLVLSPTSTGKTQIALWAMANRLHRNGRIVYLVTHRALARQKFQELLGSYLLEILGGDKSKICLATGDEVVTGDGIAPKNPLQADIVVATYEKYLAVISGAGVPGNVRDVCLVCDEVQLIGDAHRGQNVEVLLTLLRRAGWGQLVALSAVLTNRDAADLADWLGVALVIQARREKHLVYECWRDNTVVSTSTENPGRINESRQSSPASLNCLNVVRHFLAMPGATPIIVFCMKKDDATRLARELIESGACSEQEQLSIDFLDMPETNAASLLSQSLIRRVAVHNADLTDEERMEVERRLISGSLDVVFATSSLAAGVNFPFATAIFNTWERWDGASRAYVPIDSSEFHNMAGRAGRMGFDHEHGRVIFFAGGAAAFARCSDYLDLTRVESLESRIEPTHFSRLVLQLIASGISNERRQLIDLIGLTFSGLREADQNATAFATWPTRISSALDDLIDKGLVSSQFSGQLSATPVGKAVAHSGLQPATCNYLLSAVVALGETLVSWLPTAHSQGRIDDLLFTLARICFSSPEYLASHGGLQTRFLPWPLQRIFVPGVQQRLHSFNDLRLNSEPDVLSSALIATDWANGAPLLELENLASSMSAGMIRDLIRNLAWMLQGFSSLLTAATDTQVPVQLRPAVLQIDDLQLKLLRRLPRFIGRMVRRLNDGLPEEVLWLLELNAVGQPFRITREDVLRLRRVGISSPLAMMEGTPAADSMRASAFPRGRPSPQAKANWVRDRARSWKMEQRRSAANRQIRRADRCSSRHLVEQYYSSLGTQFETAFEEVLSHLGVPWQRLDDRSRIGAPDYLLRLVQESPIVVELKTRELDRLVDYNRAVEVLSASEVHGYRDAFCVTLCHPGVDPSVPGVIASCGRLSVVESHDLGEALLRICEGDLSFEQAHRWLTTPGQATTADLPFKEYRI</sequence>
<dbReference type="GO" id="GO:0004386">
    <property type="term" value="F:helicase activity"/>
    <property type="evidence" value="ECO:0007669"/>
    <property type="project" value="UniProtKB-KW"/>
</dbReference>
<dbReference type="OrthoDB" id="9815222at2"/>
<dbReference type="EMBL" id="CP013140">
    <property type="protein sequence ID" value="ALN57335.1"/>
    <property type="molecule type" value="Genomic_DNA"/>
</dbReference>
<dbReference type="GO" id="GO:0005524">
    <property type="term" value="F:ATP binding"/>
    <property type="evidence" value="ECO:0007669"/>
    <property type="project" value="InterPro"/>
</dbReference>
<dbReference type="Gene3D" id="3.40.50.300">
    <property type="entry name" value="P-loop containing nucleotide triphosphate hydrolases"/>
    <property type="match status" value="2"/>
</dbReference>
<dbReference type="PROSITE" id="PS51194">
    <property type="entry name" value="HELICASE_CTER"/>
    <property type="match status" value="1"/>
</dbReference>
<evidence type="ECO:0000313" key="1">
    <source>
        <dbReference type="EMBL" id="ALN57335.1"/>
    </source>
</evidence>
<dbReference type="PATRIC" id="fig|69.6.peg.1951"/>
<dbReference type="PANTHER" id="PTHR47961">
    <property type="entry name" value="DNA POLYMERASE THETA, PUTATIVE (AFU_ORTHOLOGUE AFUA_1G05260)-RELATED"/>
    <property type="match status" value="1"/>
</dbReference>
<dbReference type="GO" id="GO:0003676">
    <property type="term" value="F:nucleic acid binding"/>
    <property type="evidence" value="ECO:0007669"/>
    <property type="project" value="InterPro"/>
</dbReference>
<evidence type="ECO:0000313" key="2">
    <source>
        <dbReference type="Proteomes" id="UP000061569"/>
    </source>
</evidence>
<dbReference type="Gene3D" id="1.10.3380.20">
    <property type="match status" value="1"/>
</dbReference>
<dbReference type="AlphaFoldDB" id="A0A0S2DFI4"/>
<dbReference type="Proteomes" id="UP000061569">
    <property type="component" value="Chromosome"/>
</dbReference>
<dbReference type="KEGG" id="lez:GLE_1985"/>
<dbReference type="CDD" id="cd17921">
    <property type="entry name" value="DEXHc_Ski2"/>
    <property type="match status" value="1"/>
</dbReference>
<proteinExistence type="predicted"/>
<dbReference type="EC" id="3.6.1.-" evidence="1"/>